<dbReference type="GO" id="GO:0004622">
    <property type="term" value="F:phosphatidylcholine lysophospholipase activity"/>
    <property type="evidence" value="ECO:0007669"/>
    <property type="project" value="TreeGrafter"/>
</dbReference>
<dbReference type="EMBL" id="PGVD01000019">
    <property type="protein sequence ID" value="PLR98977.1"/>
    <property type="molecule type" value="Genomic_DNA"/>
</dbReference>
<organism evidence="3 5">
    <name type="scientific">Bacillus canaveralius</name>
    <dbReference type="NCBI Taxonomy" id="1403243"/>
    <lineage>
        <taxon>Bacteria</taxon>
        <taxon>Bacillati</taxon>
        <taxon>Bacillota</taxon>
        <taxon>Bacilli</taxon>
        <taxon>Bacillales</taxon>
        <taxon>Bacillaceae</taxon>
        <taxon>Bacillus</taxon>
    </lineage>
</organism>
<keyword evidence="1" id="KW-0732">Signal</keyword>
<dbReference type="OrthoDB" id="252349at2"/>
<protein>
    <submittedName>
        <fullName evidence="3">GDSL family lipase</fullName>
    </submittedName>
</protein>
<evidence type="ECO:0000313" key="3">
    <source>
        <dbReference type="EMBL" id="PLR81049.1"/>
    </source>
</evidence>
<dbReference type="InterPro" id="IPR051532">
    <property type="entry name" value="Ester_Hydrolysis_Enzymes"/>
</dbReference>
<evidence type="ECO:0000313" key="4">
    <source>
        <dbReference type="EMBL" id="PLR98977.1"/>
    </source>
</evidence>
<evidence type="ECO:0000313" key="6">
    <source>
        <dbReference type="Proteomes" id="UP000235114"/>
    </source>
</evidence>
<dbReference type="Proteomes" id="UP000235114">
    <property type="component" value="Unassembled WGS sequence"/>
</dbReference>
<feature type="chain" id="PRO_5039582434" evidence="1">
    <location>
        <begin position="22"/>
        <end position="279"/>
    </location>
</feature>
<comment type="caution">
    <text evidence="3">The sequence shown here is derived from an EMBL/GenBank/DDBJ whole genome shotgun (WGS) entry which is preliminary data.</text>
</comment>
<gene>
    <name evidence="3" type="ORF">CU635_16185</name>
    <name evidence="4" type="ORF">CVD25_06770</name>
</gene>
<keyword evidence="6" id="KW-1185">Reference proteome</keyword>
<dbReference type="Gene3D" id="3.40.50.1110">
    <property type="entry name" value="SGNH hydrolase"/>
    <property type="match status" value="1"/>
</dbReference>
<name>A0A2N5GJ67_9BACI</name>
<dbReference type="AlphaFoldDB" id="A0A2N5GJ67"/>
<dbReference type="Proteomes" id="UP000234951">
    <property type="component" value="Unassembled WGS sequence"/>
</dbReference>
<dbReference type="InterPro" id="IPR036514">
    <property type="entry name" value="SGNH_hydro_sf"/>
</dbReference>
<sequence>MKKTFISLLLCTILLSSCDFISSETEMAHPQKQLGLVVKQDIPDNYIPREISVVSVGDSLTEGVGDSTERGGYIPYLREKLEADKGIKGADFQNYGVKGNRTTDLIRRLEDPEVRAAIEQADITVITIGGNDMMKVVRENISHLKLDVFAYEKERYEERLQEILNTVKSYNKDTAIVLVGLYNPFVKWFSNIDELNMIVSEWNLISQSTVTQYENAYFVEIMDIFENPEEDILFTDYFHPNDRGYELIGERVYKELSDGALAENSGGSYISQKEETQNR</sequence>
<evidence type="ECO:0000256" key="1">
    <source>
        <dbReference type="SAM" id="SignalP"/>
    </source>
</evidence>
<evidence type="ECO:0000259" key="2">
    <source>
        <dbReference type="Pfam" id="PF13472"/>
    </source>
</evidence>
<reference evidence="4 6" key="2">
    <citation type="submission" date="2017-12" db="EMBL/GenBank/DDBJ databases">
        <title>Comparative Functional Genomics of Dry Heat Resistant strains isolated from the Viking Spacecraft.</title>
        <authorList>
            <person name="Seuylemezian A."/>
            <person name="Cooper K."/>
            <person name="Vaishampayan P."/>
        </authorList>
    </citation>
    <scope>NUCLEOTIDE SEQUENCE [LARGE SCALE GENOMIC DNA]</scope>
    <source>
        <strain evidence="4 6">ATCC 29669</strain>
    </source>
</reference>
<dbReference type="PANTHER" id="PTHR30383">
    <property type="entry name" value="THIOESTERASE 1/PROTEASE 1/LYSOPHOSPHOLIPASE L1"/>
    <property type="match status" value="1"/>
</dbReference>
<dbReference type="PANTHER" id="PTHR30383:SF27">
    <property type="entry name" value="SPORE GERMINATION LIPASE LIPC"/>
    <property type="match status" value="1"/>
</dbReference>
<dbReference type="SUPFAM" id="SSF52266">
    <property type="entry name" value="SGNH hydrolase"/>
    <property type="match status" value="1"/>
</dbReference>
<dbReference type="Pfam" id="PF13472">
    <property type="entry name" value="Lipase_GDSL_2"/>
    <property type="match status" value="1"/>
</dbReference>
<feature type="signal peptide" evidence="1">
    <location>
        <begin position="1"/>
        <end position="21"/>
    </location>
</feature>
<reference evidence="3 5" key="1">
    <citation type="submission" date="2017-11" db="EMBL/GenBank/DDBJ databases">
        <title>Comparitive Functional Genomics of Dry Heat Resistant strains isolated from the Viking Spacecraft.</title>
        <authorList>
            <person name="Seuylemezian A."/>
            <person name="Cooper K."/>
            <person name="Vaishampayan P."/>
        </authorList>
    </citation>
    <scope>NUCLEOTIDE SEQUENCE [LARGE SCALE GENOMIC DNA]</scope>
    <source>
        <strain evidence="3 5">M4.6</strain>
    </source>
</reference>
<accession>A0A2N5GJ67</accession>
<dbReference type="InterPro" id="IPR013830">
    <property type="entry name" value="SGNH_hydro"/>
</dbReference>
<dbReference type="CDD" id="cd04506">
    <property type="entry name" value="SGNH_hydrolase_YpmR_like"/>
    <property type="match status" value="1"/>
</dbReference>
<dbReference type="PROSITE" id="PS51257">
    <property type="entry name" value="PROKAR_LIPOPROTEIN"/>
    <property type="match status" value="1"/>
</dbReference>
<proteinExistence type="predicted"/>
<feature type="domain" description="SGNH hydrolase-type esterase" evidence="2">
    <location>
        <begin position="56"/>
        <end position="247"/>
    </location>
</feature>
<dbReference type="RefSeq" id="WP_101578421.1">
    <property type="nucleotide sequence ID" value="NZ_PGVA01000041.1"/>
</dbReference>
<dbReference type="EMBL" id="PGVA01000041">
    <property type="protein sequence ID" value="PLR81049.1"/>
    <property type="molecule type" value="Genomic_DNA"/>
</dbReference>
<evidence type="ECO:0000313" key="5">
    <source>
        <dbReference type="Proteomes" id="UP000234951"/>
    </source>
</evidence>